<name>A0A2X0NW84_9BASI</name>
<keyword evidence="3" id="KW-1185">Reference proteome</keyword>
<organism evidence="2 3">
    <name type="scientific">Microbotryum silenes-dioicae</name>
    <dbReference type="NCBI Taxonomy" id="796604"/>
    <lineage>
        <taxon>Eukaryota</taxon>
        <taxon>Fungi</taxon>
        <taxon>Dikarya</taxon>
        <taxon>Basidiomycota</taxon>
        <taxon>Pucciniomycotina</taxon>
        <taxon>Microbotryomycetes</taxon>
        <taxon>Microbotryales</taxon>
        <taxon>Microbotryaceae</taxon>
        <taxon>Microbotryum</taxon>
    </lineage>
</organism>
<gene>
    <name evidence="2" type="primary">BQ5605_C015g07845</name>
    <name evidence="2" type="ORF">BQ5605_C015G07845</name>
</gene>
<dbReference type="AlphaFoldDB" id="A0A2X0NW84"/>
<feature type="compositionally biased region" description="Low complexity" evidence="1">
    <location>
        <begin position="148"/>
        <end position="170"/>
    </location>
</feature>
<evidence type="ECO:0000313" key="3">
    <source>
        <dbReference type="Proteomes" id="UP000249464"/>
    </source>
</evidence>
<accession>A0A2X0NW84</accession>
<evidence type="ECO:0000313" key="2">
    <source>
        <dbReference type="EMBL" id="SGY17642.1"/>
    </source>
</evidence>
<reference evidence="2 3" key="1">
    <citation type="submission" date="2016-11" db="EMBL/GenBank/DDBJ databases">
        <authorList>
            <person name="Jaros S."/>
            <person name="Januszkiewicz K."/>
            <person name="Wedrychowicz H."/>
        </authorList>
    </citation>
    <scope>NUCLEOTIDE SEQUENCE [LARGE SCALE GENOMIC DNA]</scope>
</reference>
<proteinExistence type="predicted"/>
<sequence length="270" mass="29163">MASLAVTWQNTLWSVRRHPIRLPSALGDSFPTRPCGVFCILSQQAWTEPFAKQDRQILANLADEAGRELLKVSQERAGKRGDKLLAKYEELKNASAEADLRASTMMVLYGRSDNISHLSGLSAAAIFLSVGHRGTVRSTLHSRVQIATGSPTPSNPSTPGGGKPPTTTSSTASLIRSFALDELYNLSAKSAAPVFPRRLARTTRADPKTAGVNVPAAEVSDGIKSCFDLSTRMICESLDFDFCRACILSRSDGGPWLIITCPIAHTQTYL</sequence>
<feature type="region of interest" description="Disordered" evidence="1">
    <location>
        <begin position="146"/>
        <end position="170"/>
    </location>
</feature>
<dbReference type="Proteomes" id="UP000249464">
    <property type="component" value="Unassembled WGS sequence"/>
</dbReference>
<evidence type="ECO:0000256" key="1">
    <source>
        <dbReference type="SAM" id="MobiDB-lite"/>
    </source>
</evidence>
<protein>
    <submittedName>
        <fullName evidence="2">BQ5605_C015g07845 protein</fullName>
    </submittedName>
</protein>
<dbReference type="STRING" id="796604.A0A2X0NW84"/>
<dbReference type="EMBL" id="FQNC01000015">
    <property type="protein sequence ID" value="SGY17642.1"/>
    <property type="molecule type" value="Genomic_DNA"/>
</dbReference>